<dbReference type="SMART" id="SM00355">
    <property type="entry name" value="ZnF_C2H2"/>
    <property type="match status" value="10"/>
</dbReference>
<feature type="region of interest" description="Disordered" evidence="12">
    <location>
        <begin position="22"/>
        <end position="79"/>
    </location>
</feature>
<dbReference type="Gene3D" id="6.10.140.140">
    <property type="match status" value="2"/>
</dbReference>
<keyword evidence="4" id="KW-0677">Repeat</keyword>
<dbReference type="GeneID" id="100751297"/>
<evidence type="ECO:0000256" key="10">
    <source>
        <dbReference type="ARBA" id="ARBA00023242"/>
    </source>
</evidence>
<feature type="domain" description="C2H2-type" evidence="13">
    <location>
        <begin position="818"/>
        <end position="845"/>
    </location>
</feature>
<dbReference type="SUPFAM" id="SSF57667">
    <property type="entry name" value="beta-beta-alpha zinc fingers"/>
    <property type="match status" value="7"/>
</dbReference>
<feature type="compositionally biased region" description="Basic and acidic residues" evidence="12">
    <location>
        <begin position="225"/>
        <end position="246"/>
    </location>
</feature>
<dbReference type="CDD" id="cd07765">
    <property type="entry name" value="KRAB_A-box"/>
    <property type="match status" value="2"/>
</dbReference>
<comment type="subcellular location">
    <subcellularLocation>
        <location evidence="1">Nucleus</location>
    </subcellularLocation>
</comment>
<dbReference type="Pfam" id="PF00096">
    <property type="entry name" value="zf-C2H2"/>
    <property type="match status" value="9"/>
</dbReference>
<evidence type="ECO:0000256" key="5">
    <source>
        <dbReference type="ARBA" id="ARBA00022771"/>
    </source>
</evidence>
<dbReference type="InterPro" id="IPR036051">
    <property type="entry name" value="KRAB_dom_sf"/>
</dbReference>
<feature type="domain" description="C2H2-type" evidence="13">
    <location>
        <begin position="762"/>
        <end position="789"/>
    </location>
</feature>
<feature type="compositionally biased region" description="Polar residues" evidence="12">
    <location>
        <begin position="38"/>
        <end position="47"/>
    </location>
</feature>
<dbReference type="Proteomes" id="UP001108280">
    <property type="component" value="Chromosome 9"/>
</dbReference>
<reference evidence="15" key="2">
    <citation type="journal article" date="2020" name="Biotechnol. Bioeng.">
        <title>Chromosome-scale scaffolds for the Chinese hamster reference genome assembly to facilitate the study of the CHO epigenome.</title>
        <authorList>
            <person name="Hilliard W."/>
            <person name="MacDonald M."/>
            <person name="Lee K.H."/>
        </authorList>
    </citation>
    <scope>NUCLEOTIDE SEQUENCE [LARGE SCALE GENOMIC DNA]</scope>
    <source>
        <strain evidence="15">17A/GY</strain>
    </source>
</reference>
<dbReference type="AlphaFoldDB" id="A0A9J7K995"/>
<dbReference type="InterPro" id="IPR036236">
    <property type="entry name" value="Znf_C2H2_sf"/>
</dbReference>
<evidence type="ECO:0000256" key="8">
    <source>
        <dbReference type="ARBA" id="ARBA00023125"/>
    </source>
</evidence>
<evidence type="ECO:0000259" key="14">
    <source>
        <dbReference type="PROSITE" id="PS50805"/>
    </source>
</evidence>
<keyword evidence="10" id="KW-0539">Nucleus</keyword>
<dbReference type="Pfam" id="PF01352">
    <property type="entry name" value="KRAB"/>
    <property type="match status" value="2"/>
</dbReference>
<evidence type="ECO:0000256" key="2">
    <source>
        <dbReference type="ARBA" id="ARBA00006991"/>
    </source>
</evidence>
<dbReference type="KEGG" id="cge:100751297"/>
<evidence type="ECO:0000256" key="1">
    <source>
        <dbReference type="ARBA" id="ARBA00004123"/>
    </source>
</evidence>
<dbReference type="SMART" id="SM00349">
    <property type="entry name" value="KRAB"/>
    <property type="match status" value="2"/>
</dbReference>
<dbReference type="Gene3D" id="3.30.160.60">
    <property type="entry name" value="Classic Zinc Finger"/>
    <property type="match status" value="11"/>
</dbReference>
<feature type="domain" description="C2H2-type" evidence="13">
    <location>
        <begin position="706"/>
        <end position="733"/>
    </location>
</feature>
<dbReference type="GO" id="GO:0031519">
    <property type="term" value="C:PcG protein complex"/>
    <property type="evidence" value="ECO:0007669"/>
    <property type="project" value="TreeGrafter"/>
</dbReference>
<comment type="similarity">
    <text evidence="2">Belongs to the krueppel C2H2-type zinc-finger protein family.</text>
</comment>
<feature type="domain" description="KRAB" evidence="14">
    <location>
        <begin position="132"/>
        <end position="203"/>
    </location>
</feature>
<evidence type="ECO:0000256" key="11">
    <source>
        <dbReference type="PROSITE-ProRule" id="PRU00042"/>
    </source>
</evidence>
<reference evidence="16" key="3">
    <citation type="submission" date="2025-08" db="UniProtKB">
        <authorList>
            <consortium name="RefSeq"/>
        </authorList>
    </citation>
    <scope>IDENTIFICATION</scope>
    <source>
        <strain evidence="16">17A/GY</strain>
        <tissue evidence="16">Liver</tissue>
    </source>
</reference>
<dbReference type="PROSITE" id="PS00028">
    <property type="entry name" value="ZINC_FINGER_C2H2_1"/>
    <property type="match status" value="10"/>
</dbReference>
<feature type="region of interest" description="Disordered" evidence="12">
    <location>
        <begin position="510"/>
        <end position="536"/>
    </location>
</feature>
<dbReference type="FunFam" id="3.30.160.60:FF:000755">
    <property type="entry name" value="zinc finger protein 174"/>
    <property type="match status" value="1"/>
</dbReference>
<keyword evidence="3" id="KW-0479">Metal-binding</keyword>
<dbReference type="PROSITE" id="PS50805">
    <property type="entry name" value="KRAB"/>
    <property type="match status" value="2"/>
</dbReference>
<dbReference type="OrthoDB" id="6077919at2759"/>
<feature type="domain" description="C2H2-type" evidence="13">
    <location>
        <begin position="678"/>
        <end position="705"/>
    </location>
</feature>
<name>A0A9J7K995_CRIGR</name>
<dbReference type="GO" id="GO:0000978">
    <property type="term" value="F:RNA polymerase II cis-regulatory region sequence-specific DNA binding"/>
    <property type="evidence" value="ECO:0007669"/>
    <property type="project" value="TreeGrafter"/>
</dbReference>
<feature type="domain" description="C2H2-type" evidence="13">
    <location>
        <begin position="650"/>
        <end position="677"/>
    </location>
</feature>
<dbReference type="InterPro" id="IPR001909">
    <property type="entry name" value="KRAB"/>
</dbReference>
<keyword evidence="5 11" id="KW-0863">Zinc-finger</keyword>
<dbReference type="FunFam" id="3.30.160.60:FF:001498">
    <property type="entry name" value="Zinc finger protein 404"/>
    <property type="match status" value="1"/>
</dbReference>
<evidence type="ECO:0000313" key="15">
    <source>
        <dbReference type="Proteomes" id="UP001108280"/>
    </source>
</evidence>
<sequence>MQPETEVVPWKGGIAWCRLGRLENSPQLPEPQGRPGKVSSQQRSGGNRSPAALEAPRSEELRGWDPGGRERASGGASGFSAAHQEAGSEILLWISFLKDPRGFNLKTLGDLSIRYGMVFLGLLGMSASEGLLTFSDVTVYFTKDEWECLDCAQRALYIDVILENYSNLLSVENYYKCDPVHQHVKTEKESCQCNEPGKVLHDPSTCARYRTSETTENSNNYTCSNHREASVDSSNPDRHESMHSGEEPCRSIDCEKSLNLCSNITKDQRVYTAKKEHRQGECDDCFTFVYSPLQQPIYTGEKQHQSEKCFSSASSKIHTGKKPYKCNICDKSFTQCSNLKAHQRIHTGEKPYKCEGPLITQTCSPVQQNRGAWKMERKETEPKDAGRQAVYSSRHLVFLKEKFKEEKQEMADSPEHVSQGVLTFFDVAVNFSREEWQCLDSAQRALCIDVMLENYSNLAYVENYYKCDPVHRHVKTEKESCQCNELGKVPHDPSTCALYRTSEIAENSDNYTCSNHRDASADSSNPDRHESMHTGEEPCISKDCEKSLNLCSDITQDQRVYTTKKVQRQRKYDDSLSSTYGFMQQTIYIGKKPHQCGKCGECFKTTSNLSRHQRIHTGARPYRCKVCDKSFYTSPMLKQHHRIHTGEKPYKCNVCEKSFNWCLSFVRHQRVHTGEKPYKCAVCDKSFNVSSNLKVHQKTHTGEKPYKCMECDKSFTRNAHLQRHQRVHTGEKPYRCTECGKSFCKYSSVREHQKIHTGEKTYKCEACGISFSQYSNLRKHQRVHPKERPYSCKECGKFYTSTTYLKVHQKIHTGEKRYKCKKCGKSFSQYANLREHYSVHTQETP</sequence>
<dbReference type="PANTHER" id="PTHR14003">
    <property type="entry name" value="TRANSCRIPTIONAL REPRESSOR PROTEIN YY"/>
    <property type="match status" value="1"/>
</dbReference>
<dbReference type="FunFam" id="3.30.160.60:FF:001684">
    <property type="entry name" value="zinc finger protein 33B-like"/>
    <property type="match status" value="1"/>
</dbReference>
<keyword evidence="7" id="KW-0805">Transcription regulation</keyword>
<feature type="region of interest" description="Disordered" evidence="12">
    <location>
        <begin position="218"/>
        <end position="246"/>
    </location>
</feature>
<keyword evidence="6" id="KW-0862">Zinc</keyword>
<dbReference type="FunFam" id="3.30.160.60:FF:002343">
    <property type="entry name" value="Zinc finger protein 33A"/>
    <property type="match status" value="3"/>
</dbReference>
<feature type="domain" description="C2H2-type" evidence="13">
    <location>
        <begin position="324"/>
        <end position="351"/>
    </location>
</feature>
<evidence type="ECO:0000259" key="13">
    <source>
        <dbReference type="PROSITE" id="PS50157"/>
    </source>
</evidence>
<gene>
    <name evidence="16" type="primary">LOC100751297</name>
</gene>
<evidence type="ECO:0000256" key="3">
    <source>
        <dbReference type="ARBA" id="ARBA00022723"/>
    </source>
</evidence>
<dbReference type="SUPFAM" id="SSF109640">
    <property type="entry name" value="KRAB domain (Kruppel-associated box)"/>
    <property type="match status" value="2"/>
</dbReference>
<organism evidence="15 16">
    <name type="scientific">Cricetulus griseus</name>
    <name type="common">Chinese hamster</name>
    <name type="synonym">Cricetulus barabensis griseus</name>
    <dbReference type="NCBI Taxonomy" id="10029"/>
    <lineage>
        <taxon>Eukaryota</taxon>
        <taxon>Metazoa</taxon>
        <taxon>Chordata</taxon>
        <taxon>Craniata</taxon>
        <taxon>Vertebrata</taxon>
        <taxon>Euteleostomi</taxon>
        <taxon>Mammalia</taxon>
        <taxon>Eutheria</taxon>
        <taxon>Euarchontoglires</taxon>
        <taxon>Glires</taxon>
        <taxon>Rodentia</taxon>
        <taxon>Myomorpha</taxon>
        <taxon>Muroidea</taxon>
        <taxon>Cricetidae</taxon>
        <taxon>Cricetinae</taxon>
        <taxon>Cricetulus</taxon>
    </lineage>
</organism>
<feature type="domain" description="C2H2-type" evidence="13">
    <location>
        <begin position="734"/>
        <end position="761"/>
    </location>
</feature>
<dbReference type="GO" id="GO:0005667">
    <property type="term" value="C:transcription regulator complex"/>
    <property type="evidence" value="ECO:0007669"/>
    <property type="project" value="TreeGrafter"/>
</dbReference>
<dbReference type="FunFam" id="3.30.160.60:FF:000358">
    <property type="entry name" value="zinc finger protein 24"/>
    <property type="match status" value="3"/>
</dbReference>
<keyword evidence="9" id="KW-0804">Transcription</keyword>
<evidence type="ECO:0000256" key="9">
    <source>
        <dbReference type="ARBA" id="ARBA00023163"/>
    </source>
</evidence>
<dbReference type="InterPro" id="IPR013087">
    <property type="entry name" value="Znf_C2H2_type"/>
</dbReference>
<proteinExistence type="inferred from homology"/>
<dbReference type="FunFam" id="3.30.160.60:FF:000176">
    <property type="entry name" value="zinc finger protein 70"/>
    <property type="match status" value="1"/>
</dbReference>
<dbReference type="GO" id="GO:0000785">
    <property type="term" value="C:chromatin"/>
    <property type="evidence" value="ECO:0007669"/>
    <property type="project" value="TreeGrafter"/>
</dbReference>
<evidence type="ECO:0000256" key="7">
    <source>
        <dbReference type="ARBA" id="ARBA00023015"/>
    </source>
</evidence>
<keyword evidence="15" id="KW-1185">Reference proteome</keyword>
<keyword evidence="8" id="KW-0238">DNA-binding</keyword>
<feature type="domain" description="KRAB" evidence="14">
    <location>
        <begin position="422"/>
        <end position="503"/>
    </location>
</feature>
<dbReference type="PROSITE" id="PS50157">
    <property type="entry name" value="ZINC_FINGER_C2H2_2"/>
    <property type="match status" value="11"/>
</dbReference>
<feature type="domain" description="C2H2-type" evidence="13">
    <location>
        <begin position="511"/>
        <end position="538"/>
    </location>
</feature>
<dbReference type="PANTHER" id="PTHR14003:SF23">
    <property type="entry name" value="ZINC FINGER PROTEIN 143"/>
    <property type="match status" value="1"/>
</dbReference>
<protein>
    <submittedName>
        <fullName evidence="16">Zinc finger protein 54 isoform X2</fullName>
    </submittedName>
</protein>
<accession>A0A9J7K995</accession>
<feature type="compositionally biased region" description="Basic and acidic residues" evidence="12">
    <location>
        <begin position="515"/>
        <end position="536"/>
    </location>
</feature>
<feature type="domain" description="C2H2-type" evidence="13">
    <location>
        <begin position="790"/>
        <end position="817"/>
    </location>
</feature>
<evidence type="ECO:0000256" key="6">
    <source>
        <dbReference type="ARBA" id="ARBA00022833"/>
    </source>
</evidence>
<dbReference type="GO" id="GO:0000981">
    <property type="term" value="F:DNA-binding transcription factor activity, RNA polymerase II-specific"/>
    <property type="evidence" value="ECO:0007669"/>
    <property type="project" value="TreeGrafter"/>
</dbReference>
<feature type="domain" description="C2H2-type" evidence="13">
    <location>
        <begin position="594"/>
        <end position="621"/>
    </location>
</feature>
<feature type="compositionally biased region" description="Basic and acidic residues" evidence="12">
    <location>
        <begin position="56"/>
        <end position="72"/>
    </location>
</feature>
<feature type="domain" description="C2H2-type" evidence="13">
    <location>
        <begin position="622"/>
        <end position="649"/>
    </location>
</feature>
<reference evidence="15" key="1">
    <citation type="journal article" date="2018" name="Biotechnol. Bioeng.">
        <title>A reference genome of the Chinese hamster based on a hybrid assembly strategy.</title>
        <authorList>
            <person name="Rupp O."/>
            <person name="MacDonald M.L."/>
            <person name="Li S."/>
            <person name="Dhiman H."/>
            <person name="Polson S."/>
            <person name="Griep S."/>
            <person name="Heffner K."/>
            <person name="Hernandez I."/>
            <person name="Brinkrolf K."/>
            <person name="Jadhav V."/>
            <person name="Samoudi M."/>
            <person name="Hao H."/>
            <person name="Kingham B."/>
            <person name="Goesmann A."/>
            <person name="Betenbaugh M.J."/>
            <person name="Lewis N.E."/>
            <person name="Borth N."/>
            <person name="Lee K.H."/>
        </authorList>
    </citation>
    <scope>NUCLEOTIDE SEQUENCE [LARGE SCALE GENOMIC DNA]</scope>
    <source>
        <strain evidence="15">17A/GY</strain>
    </source>
</reference>
<evidence type="ECO:0000256" key="4">
    <source>
        <dbReference type="ARBA" id="ARBA00022737"/>
    </source>
</evidence>
<dbReference type="RefSeq" id="XP_035305029.1">
    <property type="nucleotide sequence ID" value="XM_035449138.1"/>
</dbReference>
<evidence type="ECO:0000256" key="12">
    <source>
        <dbReference type="SAM" id="MobiDB-lite"/>
    </source>
</evidence>
<evidence type="ECO:0000313" key="16">
    <source>
        <dbReference type="RefSeq" id="XP_035305029.1"/>
    </source>
</evidence>
<dbReference type="GO" id="GO:0008270">
    <property type="term" value="F:zinc ion binding"/>
    <property type="evidence" value="ECO:0007669"/>
    <property type="project" value="UniProtKB-KW"/>
</dbReference>